<sequence length="244" mass="27306">MSTPVYVINAAMAVLLLLLSLFAGLTTGSMAFRRTTHSLRRTAILTLALLCSMTLLALAKMIMLIATYSYRNWFVLDNALMFFALIMLPTAAIAFYSVSRLLNLARLTVKHPNDVVSRTKRRAASEVALVVPIQVLVIEAFLYASINVFPLGMAYRKQMITVGLIILAAPLLLIWRQSIRRRRIHRDDGTAVIHKIKRVIVFTMACLVLAFGIIHTFNNAKTLSRTTERNLSLRISMSIPATNE</sequence>
<proteinExistence type="predicted"/>
<name>A0ABS5C7W9_9BACL</name>
<feature type="transmembrane region" description="Helical" evidence="1">
    <location>
        <begin position="196"/>
        <end position="217"/>
    </location>
</feature>
<evidence type="ECO:0000313" key="3">
    <source>
        <dbReference type="Proteomes" id="UP000673394"/>
    </source>
</evidence>
<keyword evidence="1" id="KW-0812">Transmembrane</keyword>
<evidence type="ECO:0000313" key="2">
    <source>
        <dbReference type="EMBL" id="MBP3962094.1"/>
    </source>
</evidence>
<feature type="transmembrane region" description="Helical" evidence="1">
    <location>
        <begin position="123"/>
        <end position="146"/>
    </location>
</feature>
<dbReference type="EMBL" id="JAGKSP010000001">
    <property type="protein sequence ID" value="MBP3962094.1"/>
    <property type="molecule type" value="Genomic_DNA"/>
</dbReference>
<evidence type="ECO:0000256" key="1">
    <source>
        <dbReference type="SAM" id="Phobius"/>
    </source>
</evidence>
<reference evidence="2 3" key="1">
    <citation type="submission" date="2021-04" db="EMBL/GenBank/DDBJ databases">
        <title>Paenibacillus sp. DLE-14 whole genome sequence.</title>
        <authorList>
            <person name="Ham Y.J."/>
        </authorList>
    </citation>
    <scope>NUCLEOTIDE SEQUENCE [LARGE SCALE GENOMIC DNA]</scope>
    <source>
        <strain evidence="2 3">DLE-14</strain>
    </source>
</reference>
<protein>
    <submittedName>
        <fullName evidence="2">Uncharacterized protein</fullName>
    </submittedName>
</protein>
<keyword evidence="1" id="KW-1133">Transmembrane helix</keyword>
<accession>A0ABS5C7W9</accession>
<keyword evidence="3" id="KW-1185">Reference proteome</keyword>
<gene>
    <name evidence="2" type="ORF">I8J30_05165</name>
</gene>
<dbReference type="RefSeq" id="WP_210655959.1">
    <property type="nucleotide sequence ID" value="NZ_JAGKSP010000001.1"/>
</dbReference>
<feature type="transmembrane region" description="Helical" evidence="1">
    <location>
        <begin position="6"/>
        <end position="32"/>
    </location>
</feature>
<feature type="transmembrane region" description="Helical" evidence="1">
    <location>
        <begin position="44"/>
        <end position="68"/>
    </location>
</feature>
<dbReference type="Proteomes" id="UP000673394">
    <property type="component" value="Unassembled WGS sequence"/>
</dbReference>
<feature type="transmembrane region" description="Helical" evidence="1">
    <location>
        <begin position="158"/>
        <end position="175"/>
    </location>
</feature>
<organism evidence="2 3">
    <name type="scientific">Paenibacillus lignilyticus</name>
    <dbReference type="NCBI Taxonomy" id="1172615"/>
    <lineage>
        <taxon>Bacteria</taxon>
        <taxon>Bacillati</taxon>
        <taxon>Bacillota</taxon>
        <taxon>Bacilli</taxon>
        <taxon>Bacillales</taxon>
        <taxon>Paenibacillaceae</taxon>
        <taxon>Paenibacillus</taxon>
    </lineage>
</organism>
<feature type="transmembrane region" description="Helical" evidence="1">
    <location>
        <begin position="80"/>
        <end position="102"/>
    </location>
</feature>
<comment type="caution">
    <text evidence="2">The sequence shown here is derived from an EMBL/GenBank/DDBJ whole genome shotgun (WGS) entry which is preliminary data.</text>
</comment>
<keyword evidence="1" id="KW-0472">Membrane</keyword>